<reference evidence="2 3" key="1">
    <citation type="journal article" date="2013" name="Nat. Genet.">
        <title>The high-quality draft genome of peach (Prunus persica) identifies unique patterns of genetic diversity, domestication and genome evolution.</title>
        <authorList>
            <consortium name="International Peach Genome Initiative"/>
            <person name="Verde I."/>
            <person name="Abbott A.G."/>
            <person name="Scalabrin S."/>
            <person name="Jung S."/>
            <person name="Shu S."/>
            <person name="Marroni F."/>
            <person name="Zhebentyayeva T."/>
            <person name="Dettori M.T."/>
            <person name="Grimwood J."/>
            <person name="Cattonaro F."/>
            <person name="Zuccolo A."/>
            <person name="Rossini L."/>
            <person name="Jenkins J."/>
            <person name="Vendramin E."/>
            <person name="Meisel L.A."/>
            <person name="Decroocq V."/>
            <person name="Sosinski B."/>
            <person name="Prochnik S."/>
            <person name="Mitros T."/>
            <person name="Policriti A."/>
            <person name="Cipriani G."/>
            <person name="Dondini L."/>
            <person name="Ficklin S."/>
            <person name="Goodstein D.M."/>
            <person name="Xuan P."/>
            <person name="Del Fabbro C."/>
            <person name="Aramini V."/>
            <person name="Copetti D."/>
            <person name="Gonzalez S."/>
            <person name="Horner D.S."/>
            <person name="Falchi R."/>
            <person name="Lucas S."/>
            <person name="Mica E."/>
            <person name="Maldonado J."/>
            <person name="Lazzari B."/>
            <person name="Bielenberg D."/>
            <person name="Pirona R."/>
            <person name="Miculan M."/>
            <person name="Barakat A."/>
            <person name="Testolin R."/>
            <person name="Stella A."/>
            <person name="Tartarini S."/>
            <person name="Tonutti P."/>
            <person name="Arus P."/>
            <person name="Orellana A."/>
            <person name="Wells C."/>
            <person name="Main D."/>
            <person name="Vizzotto G."/>
            <person name="Silva H."/>
            <person name="Salamini F."/>
            <person name="Schmutz J."/>
            <person name="Morgante M."/>
            <person name="Rokhsar D.S."/>
        </authorList>
    </citation>
    <scope>NUCLEOTIDE SEQUENCE [LARGE SCALE GENOMIC DNA]</scope>
    <source>
        <strain evidence="3">cv. Nemared</strain>
    </source>
</reference>
<feature type="compositionally biased region" description="Polar residues" evidence="1">
    <location>
        <begin position="153"/>
        <end position="168"/>
    </location>
</feature>
<dbReference type="STRING" id="3760.A0A251MZN5"/>
<feature type="compositionally biased region" description="Low complexity" evidence="1">
    <location>
        <begin position="141"/>
        <end position="152"/>
    </location>
</feature>
<dbReference type="Proteomes" id="UP000006882">
    <property type="component" value="Chromosome G8"/>
</dbReference>
<feature type="region of interest" description="Disordered" evidence="1">
    <location>
        <begin position="141"/>
        <end position="178"/>
    </location>
</feature>
<feature type="compositionally biased region" description="Low complexity" evidence="1">
    <location>
        <begin position="169"/>
        <end position="178"/>
    </location>
</feature>
<keyword evidence="3" id="KW-1185">Reference proteome</keyword>
<accession>A0A251MZN5</accession>
<evidence type="ECO:0000313" key="2">
    <source>
        <dbReference type="EMBL" id="ONH92561.1"/>
    </source>
</evidence>
<protein>
    <submittedName>
        <fullName evidence="2">Uncharacterized protein</fullName>
    </submittedName>
</protein>
<proteinExistence type="predicted"/>
<dbReference type="PANTHER" id="PTHR35714">
    <property type="entry name" value="OS02G0715300 PROTEIN"/>
    <property type="match status" value="1"/>
</dbReference>
<name>A0A251MZN5_PRUPE</name>
<dbReference type="Gramene" id="ONH92561">
    <property type="protein sequence ID" value="ONH92561"/>
    <property type="gene ID" value="PRUPE_8G180900"/>
</dbReference>
<organism evidence="2 3">
    <name type="scientific">Prunus persica</name>
    <name type="common">Peach</name>
    <name type="synonym">Amygdalus persica</name>
    <dbReference type="NCBI Taxonomy" id="3760"/>
    <lineage>
        <taxon>Eukaryota</taxon>
        <taxon>Viridiplantae</taxon>
        <taxon>Streptophyta</taxon>
        <taxon>Embryophyta</taxon>
        <taxon>Tracheophyta</taxon>
        <taxon>Spermatophyta</taxon>
        <taxon>Magnoliopsida</taxon>
        <taxon>eudicotyledons</taxon>
        <taxon>Gunneridae</taxon>
        <taxon>Pentapetalae</taxon>
        <taxon>rosids</taxon>
        <taxon>fabids</taxon>
        <taxon>Rosales</taxon>
        <taxon>Rosaceae</taxon>
        <taxon>Amygdaloideae</taxon>
        <taxon>Amygdaleae</taxon>
        <taxon>Prunus</taxon>
    </lineage>
</organism>
<gene>
    <name evidence="2" type="ORF">PRUPE_8G180900</name>
</gene>
<evidence type="ECO:0000256" key="1">
    <source>
        <dbReference type="SAM" id="MobiDB-lite"/>
    </source>
</evidence>
<sequence>MPASQSLPVSQGLQDPLTEQPGLRRRLSSLSLKLQPISSPATSWALSRSKSVSAMGEYAGGSIRKWWLWGWTWILSRKPIFAQDLEMNEEETKVLGSDNRGSWRHVFYKVRSELKRLVGSDVDSLPQTYSIIPHTRALSLSTSLPSKKPSSPQFQQPHNRRQSTQIVQSTASSSTNTTLSDVKLQIQEDSNFNPTSTSATAWSEFARNVSGEWDGYGADFTKEGNPIELPENVVPGAYREWEVKVFDWQTQCPTLANPEEPVLVYKNIELLPTVGCEADAATRYTVIEKNIGGVNNEVSAFAYQSSGCYVAVWPVEEKGNKLLELEYCLINPQDKESRVRIIQVIRIDNMKMMLQNTRVFCEQWYGPFRNGDQLGGCAIRDSAFASTAALNASEVVGTWQGPRALANFDGYGLENDKQNFFQELLDNSEQKSVRDESGLILLPKQLWCSLKECKDGDTYSEVGWLLDHGRAITSKCTFSSTALLKAISYETSTLKAA</sequence>
<dbReference type="AlphaFoldDB" id="A0A251MZN5"/>
<dbReference type="PANTHER" id="PTHR35714:SF1">
    <property type="entry name" value="OS02G0715300 PROTEIN"/>
    <property type="match status" value="1"/>
</dbReference>
<evidence type="ECO:0000313" key="3">
    <source>
        <dbReference type="Proteomes" id="UP000006882"/>
    </source>
</evidence>
<dbReference type="EMBL" id="CM007658">
    <property type="protein sequence ID" value="ONH92561.1"/>
    <property type="molecule type" value="Genomic_DNA"/>
</dbReference>